<dbReference type="AlphaFoldDB" id="A0A3E0U567"/>
<accession>A0A3E0U567</accession>
<dbReference type="InterPro" id="IPR013424">
    <property type="entry name" value="Ice-binding_C"/>
</dbReference>
<comment type="caution">
    <text evidence="4">The sequence shown here is derived from an EMBL/GenBank/DDBJ whole genome shotgun (WGS) entry which is preliminary data.</text>
</comment>
<name>A0A3E0U567_9GAMM</name>
<organism evidence="4 5">
    <name type="scientific">Thalassotalea euphylliae</name>
    <dbReference type="NCBI Taxonomy" id="1655234"/>
    <lineage>
        <taxon>Bacteria</taxon>
        <taxon>Pseudomonadati</taxon>
        <taxon>Pseudomonadota</taxon>
        <taxon>Gammaproteobacteria</taxon>
        <taxon>Alteromonadales</taxon>
        <taxon>Colwelliaceae</taxon>
        <taxon>Thalassotalea</taxon>
    </lineage>
</organism>
<proteinExistence type="predicted"/>
<dbReference type="NCBIfam" id="NF038133">
    <property type="entry name" value="choice_anch_L"/>
    <property type="match status" value="1"/>
</dbReference>
<reference evidence="5" key="1">
    <citation type="submission" date="2018-08" db="EMBL/GenBank/DDBJ databases">
        <title>Thalassotalea euphylliae genome.</title>
        <authorList>
            <person name="Summers S."/>
            <person name="Rice S.A."/>
            <person name="Freckelton M.L."/>
            <person name="Nedved B.T."/>
            <person name="Hadfield M.G."/>
        </authorList>
    </citation>
    <scope>NUCLEOTIDE SEQUENCE [LARGE SCALE GENOMIC DNA]</scope>
    <source>
        <strain evidence="5">H3</strain>
    </source>
</reference>
<protein>
    <submittedName>
        <fullName evidence="4">PEP-CTERM sorting domain-containing protein</fullName>
    </submittedName>
</protein>
<keyword evidence="2" id="KW-0732">Signal</keyword>
<dbReference type="Proteomes" id="UP000256899">
    <property type="component" value="Unassembled WGS sequence"/>
</dbReference>
<evidence type="ECO:0000256" key="1">
    <source>
        <dbReference type="SAM" id="MobiDB-lite"/>
    </source>
</evidence>
<dbReference type="RefSeq" id="WP_116016071.1">
    <property type="nucleotide sequence ID" value="NZ_QUOT01000001.1"/>
</dbReference>
<evidence type="ECO:0000259" key="3">
    <source>
        <dbReference type="Pfam" id="PF07589"/>
    </source>
</evidence>
<dbReference type="Pfam" id="PF07589">
    <property type="entry name" value="PEP-CTERM"/>
    <property type="match status" value="1"/>
</dbReference>
<dbReference type="NCBIfam" id="TIGR02595">
    <property type="entry name" value="PEP_CTERM"/>
    <property type="match status" value="1"/>
</dbReference>
<gene>
    <name evidence="4" type="ORF">DXX94_11725</name>
</gene>
<evidence type="ECO:0000256" key="2">
    <source>
        <dbReference type="SAM" id="SignalP"/>
    </source>
</evidence>
<feature type="domain" description="Ice-binding protein C-terminal" evidence="3">
    <location>
        <begin position="446"/>
        <end position="467"/>
    </location>
</feature>
<feature type="chain" id="PRO_5017718538" evidence="2">
    <location>
        <begin position="29"/>
        <end position="469"/>
    </location>
</feature>
<dbReference type="EMBL" id="QUOT01000001">
    <property type="protein sequence ID" value="REL31325.1"/>
    <property type="molecule type" value="Genomic_DNA"/>
</dbReference>
<evidence type="ECO:0000313" key="4">
    <source>
        <dbReference type="EMBL" id="REL31325.1"/>
    </source>
</evidence>
<sequence length="469" mass="49149">MRNRRSLIRSLLGVSALASLISSQFSYAIVITASQDATELANTLLVPGSGITINSAILSGGFSSESGDEGNCEDEIGCGPGENGNVNLDNPIAPLNQAGLFTNASGVYNLPSAGGIVFSTGNVTSYQDGPNTSNSFGLDNGSSASQEQNDQLSPLTGQLQHFDPVQLDISFTVDEDSASTITFFGAFGSEEFPEFVNSGFVDGFGLFVNGQNVAGALPTGASPEDGLAPININHPDFLPLPGTELDGVLAPNGNPLLRFDVPVQEGVNTFRLLLADASDGGYDSTIFLASFGELGESPFTPILPDPSNPTNEDGAFVFSLPDVQQGETIWFDPDVASGYTYTSSLAIATVTAPPFDAVPDPDGYILEFMFNNMLRQFALNSGETFDFVLNGFNGVTTFSIQGINLDLALDPDNPQAFVTGVSFAESGALSFTQDPITVFVSDANDIPEPASILIISLGLGGLALRRRKI</sequence>
<evidence type="ECO:0000313" key="5">
    <source>
        <dbReference type="Proteomes" id="UP000256899"/>
    </source>
</evidence>
<keyword evidence="5" id="KW-1185">Reference proteome</keyword>
<feature type="region of interest" description="Disordered" evidence="1">
    <location>
        <begin position="128"/>
        <end position="151"/>
    </location>
</feature>
<dbReference type="InterPro" id="IPR049804">
    <property type="entry name" value="Choice_anch_L"/>
</dbReference>
<feature type="signal peptide" evidence="2">
    <location>
        <begin position="1"/>
        <end position="28"/>
    </location>
</feature>